<evidence type="ECO:0000313" key="2">
    <source>
        <dbReference type="Proteomes" id="UP000040576"/>
    </source>
</evidence>
<name>A0A090IVU3_9BACI</name>
<sequence>MEEAIRETKNLIEGEVFLVKDLYKVYVWME</sequence>
<dbReference type="EMBL" id="CCRF01000023">
    <property type="protein sequence ID" value="CEE00543.1"/>
    <property type="molecule type" value="Genomic_DNA"/>
</dbReference>
<dbReference type="AlphaFoldDB" id="A0A090IVU3"/>
<dbReference type="InterPro" id="IPR010813">
    <property type="entry name" value="DUF1413"/>
</dbReference>
<dbReference type="Proteomes" id="UP000040576">
    <property type="component" value="Unassembled WGS sequence"/>
</dbReference>
<proteinExistence type="predicted"/>
<keyword evidence="2" id="KW-1185">Reference proteome</keyword>
<protein>
    <submittedName>
        <fullName evidence="1">Uncharacterized protein</fullName>
    </submittedName>
</protein>
<accession>A0A090IVU3</accession>
<evidence type="ECO:0000313" key="1">
    <source>
        <dbReference type="EMBL" id="CEE00543.1"/>
    </source>
</evidence>
<organism evidence="1 2">
    <name type="scientific">Caldibacillus thermoamylovorans</name>
    <dbReference type="NCBI Taxonomy" id="35841"/>
    <lineage>
        <taxon>Bacteria</taxon>
        <taxon>Bacillati</taxon>
        <taxon>Bacillota</taxon>
        <taxon>Bacilli</taxon>
        <taxon>Bacillales</taxon>
        <taxon>Bacillaceae</taxon>
        <taxon>Caldibacillus</taxon>
    </lineage>
</organism>
<dbReference type="Pfam" id="PF07205">
    <property type="entry name" value="DUF1413"/>
    <property type="match status" value="1"/>
</dbReference>
<reference evidence="1 2" key="1">
    <citation type="submission" date="2014-07" db="EMBL/GenBank/DDBJ databases">
        <authorList>
            <person name="Wibberg Daniel"/>
        </authorList>
    </citation>
    <scope>NUCLEOTIDE SEQUENCE [LARGE SCALE GENOMIC DNA]</scope>
</reference>
<gene>
    <name evidence="1" type="ORF">BT1A1_0689</name>
</gene>